<protein>
    <submittedName>
        <fullName evidence="1">Uncharacterized protein</fullName>
    </submittedName>
</protein>
<evidence type="ECO:0000313" key="2">
    <source>
        <dbReference type="Proteomes" id="UP001223720"/>
    </source>
</evidence>
<dbReference type="AlphaFoldDB" id="A0AAX3WDJ0"/>
<dbReference type="Proteomes" id="UP001223720">
    <property type="component" value="Chromosome"/>
</dbReference>
<organism evidence="1 2">
    <name type="scientific">Methylorubrum extorquens</name>
    <name type="common">Methylobacterium dichloromethanicum</name>
    <name type="synonym">Methylobacterium extorquens</name>
    <dbReference type="NCBI Taxonomy" id="408"/>
    <lineage>
        <taxon>Bacteria</taxon>
        <taxon>Pseudomonadati</taxon>
        <taxon>Pseudomonadota</taxon>
        <taxon>Alphaproteobacteria</taxon>
        <taxon>Hyphomicrobiales</taxon>
        <taxon>Methylobacteriaceae</taxon>
        <taxon>Methylorubrum</taxon>
    </lineage>
</organism>
<gene>
    <name evidence="1" type="ORF">KEC54_24590</name>
</gene>
<proteinExistence type="predicted"/>
<reference evidence="1" key="1">
    <citation type="journal article" date="2022" name="Biotechnol. Bioprocess Eng.">
        <title>Pan-genome Analysis Reveals Comparative Genomic Features of Central Metabolic Pathways in Methylorubrum extorquens.</title>
        <authorList>
            <person name="Lee G.M."/>
            <person name="Scott-Nevros Z.K."/>
            <person name="Lee S.-M."/>
            <person name="Kim D."/>
        </authorList>
    </citation>
    <scope>NUCLEOTIDE SEQUENCE</scope>
    <source>
        <strain evidence="1">ATCC 55366</strain>
    </source>
</reference>
<dbReference type="EMBL" id="CP073633">
    <property type="protein sequence ID" value="WHQ69480.1"/>
    <property type="molecule type" value="Genomic_DNA"/>
</dbReference>
<sequence>MAFLNAFGRVSRRGQWRLRRSFRAADPTGRLDLSDDGLIDFSRASDLVLTVSPRPPVAGSSCEAEPVLTASMRARTLFVLNPGFVEALFPDGWSAEIPPGLYDVRLMVTIGPETAEIFDEPVELI</sequence>
<evidence type="ECO:0000313" key="1">
    <source>
        <dbReference type="EMBL" id="WHQ69480.1"/>
    </source>
</evidence>
<accession>A0AAX3WDJ0</accession>
<name>A0AAX3WDJ0_METEX</name>
<dbReference type="RefSeq" id="WP_283535479.1">
    <property type="nucleotide sequence ID" value="NZ_CP073633.1"/>
</dbReference>